<name>A0A645GUC8_9ZZZZ</name>
<feature type="compositionally biased region" description="Basic and acidic residues" evidence="1">
    <location>
        <begin position="50"/>
        <end position="65"/>
    </location>
</feature>
<evidence type="ECO:0000313" key="2">
    <source>
        <dbReference type="EMBL" id="MPN29856.1"/>
    </source>
</evidence>
<dbReference type="AlphaFoldDB" id="A0A645GUC8"/>
<accession>A0A645GUC8</accession>
<protein>
    <submittedName>
        <fullName evidence="2">Uncharacterized protein</fullName>
    </submittedName>
</protein>
<comment type="caution">
    <text evidence="2">The sequence shown here is derived from an EMBL/GenBank/DDBJ whole genome shotgun (WGS) entry which is preliminary data.</text>
</comment>
<evidence type="ECO:0000256" key="1">
    <source>
        <dbReference type="SAM" id="MobiDB-lite"/>
    </source>
</evidence>
<sequence length="134" mass="15188">MVVTAGQRLHLRTGNAAQMMKRGIQRQDIIRRSRQVAAPRPFLPQVAELHHRPDDIPAGGRRDSEIPGQLPEPTTFRRLPADVFQDFVEALDHLDHAFLHALKCDSASRASDPFNGSVTRSKRLDEFFSSRSHR</sequence>
<gene>
    <name evidence="2" type="ORF">SDC9_177309</name>
</gene>
<reference evidence="2" key="1">
    <citation type="submission" date="2019-08" db="EMBL/GenBank/DDBJ databases">
        <authorList>
            <person name="Kucharzyk K."/>
            <person name="Murdoch R.W."/>
            <person name="Higgins S."/>
            <person name="Loffler F."/>
        </authorList>
    </citation>
    <scope>NUCLEOTIDE SEQUENCE</scope>
</reference>
<dbReference type="EMBL" id="VSSQ01080734">
    <property type="protein sequence ID" value="MPN29856.1"/>
    <property type="molecule type" value="Genomic_DNA"/>
</dbReference>
<proteinExistence type="predicted"/>
<organism evidence="2">
    <name type="scientific">bioreactor metagenome</name>
    <dbReference type="NCBI Taxonomy" id="1076179"/>
    <lineage>
        <taxon>unclassified sequences</taxon>
        <taxon>metagenomes</taxon>
        <taxon>ecological metagenomes</taxon>
    </lineage>
</organism>
<feature type="region of interest" description="Disordered" evidence="1">
    <location>
        <begin position="50"/>
        <end position="74"/>
    </location>
</feature>